<keyword evidence="1" id="KW-0472">Membrane</keyword>
<dbReference type="Proteomes" id="UP000610746">
    <property type="component" value="Unassembled WGS sequence"/>
</dbReference>
<dbReference type="RefSeq" id="WP_173778859.1">
    <property type="nucleotide sequence ID" value="NZ_JABSNO010000007.1"/>
</dbReference>
<evidence type="ECO:0000313" key="3">
    <source>
        <dbReference type="Proteomes" id="UP000610746"/>
    </source>
</evidence>
<gene>
    <name evidence="2" type="ORF">HNQ03_001316</name>
</gene>
<dbReference type="EMBL" id="JABSNO010000007">
    <property type="protein sequence ID" value="NRS92248.1"/>
    <property type="molecule type" value="Genomic_DNA"/>
</dbReference>
<dbReference type="AlphaFoldDB" id="A0A8J8G676"/>
<feature type="transmembrane region" description="Helical" evidence="1">
    <location>
        <begin position="7"/>
        <end position="28"/>
    </location>
</feature>
<keyword evidence="1" id="KW-1133">Transmembrane helix</keyword>
<evidence type="ECO:0000313" key="2">
    <source>
        <dbReference type="EMBL" id="NRS92248.1"/>
    </source>
</evidence>
<sequence>MKNTQQIQGIVSIAALACLAIGWFKLLSPEVNDILYHQVFYALIGISFYLQAPTLANPKFVYPMYGAAALCVIGAVLPVNLGLTFIKTIGLFAGVIISLIGRPKAIKKD</sequence>
<evidence type="ECO:0000256" key="1">
    <source>
        <dbReference type="SAM" id="Phobius"/>
    </source>
</evidence>
<protein>
    <submittedName>
        <fullName evidence="2">Uncharacterized protein</fullName>
    </submittedName>
</protein>
<dbReference type="PROSITE" id="PS51257">
    <property type="entry name" value="PROKAR_LIPOPROTEIN"/>
    <property type="match status" value="1"/>
</dbReference>
<keyword evidence="1" id="KW-0812">Transmembrane</keyword>
<proteinExistence type="predicted"/>
<feature type="transmembrane region" description="Helical" evidence="1">
    <location>
        <begin position="34"/>
        <end position="50"/>
    </location>
</feature>
<feature type="transmembrane region" description="Helical" evidence="1">
    <location>
        <begin position="62"/>
        <end position="79"/>
    </location>
</feature>
<accession>A0A8J8G676</accession>
<comment type="caution">
    <text evidence="2">The sequence shown here is derived from an EMBL/GenBank/DDBJ whole genome shotgun (WGS) entry which is preliminary data.</text>
</comment>
<reference evidence="2" key="1">
    <citation type="submission" date="2020-05" db="EMBL/GenBank/DDBJ databases">
        <title>Genomic Encyclopedia of Type Strains, Phase IV (KMG-V): Genome sequencing to study the core and pangenomes of soil and plant-associated prokaryotes.</title>
        <authorList>
            <person name="Whitman W."/>
        </authorList>
    </citation>
    <scope>NUCLEOTIDE SEQUENCE</scope>
    <source>
        <strain evidence="2">16F</strain>
    </source>
</reference>
<organism evidence="2 3">
    <name type="scientific">Frigoriflavimonas asaccharolytica</name>
    <dbReference type="NCBI Taxonomy" id="2735899"/>
    <lineage>
        <taxon>Bacteria</taxon>
        <taxon>Pseudomonadati</taxon>
        <taxon>Bacteroidota</taxon>
        <taxon>Flavobacteriia</taxon>
        <taxon>Flavobacteriales</taxon>
        <taxon>Weeksellaceae</taxon>
        <taxon>Frigoriflavimonas</taxon>
    </lineage>
</organism>
<feature type="transmembrane region" description="Helical" evidence="1">
    <location>
        <begin position="85"/>
        <end position="101"/>
    </location>
</feature>
<keyword evidence="3" id="KW-1185">Reference proteome</keyword>
<name>A0A8J8G676_9FLAO</name>